<dbReference type="EMBL" id="JAFCIX010000102">
    <property type="protein sequence ID" value="KAH6598687.1"/>
    <property type="molecule type" value="Genomic_DNA"/>
</dbReference>
<keyword evidence="3" id="KW-1185">Reference proteome</keyword>
<dbReference type="PANTHER" id="PTHR38698">
    <property type="entry name" value="EXPRESSED PROTEIN"/>
    <property type="match status" value="1"/>
</dbReference>
<dbReference type="Pfam" id="PF17104">
    <property type="entry name" value="YBL010C_LAA2"/>
    <property type="match status" value="1"/>
</dbReference>
<name>A0ABQ8FI92_9FUNG</name>
<gene>
    <name evidence="2" type="ORF">BASA50_003722</name>
</gene>
<reference evidence="2 3" key="1">
    <citation type="submission" date="2021-02" db="EMBL/GenBank/DDBJ databases">
        <title>Variation within the Batrachochytrium salamandrivorans European outbreak.</title>
        <authorList>
            <person name="Kelly M."/>
            <person name="Pasmans F."/>
            <person name="Shea T.P."/>
            <person name="Munoz J.F."/>
            <person name="Carranza S."/>
            <person name="Cuomo C.A."/>
            <person name="Martel A."/>
        </authorList>
    </citation>
    <scope>NUCLEOTIDE SEQUENCE [LARGE SCALE GENOMIC DNA]</scope>
    <source>
        <strain evidence="2 3">AMFP18/2</strain>
    </source>
</reference>
<feature type="compositionally biased region" description="Low complexity" evidence="1">
    <location>
        <begin position="408"/>
        <end position="425"/>
    </location>
</feature>
<evidence type="ECO:0000313" key="3">
    <source>
        <dbReference type="Proteomes" id="UP001648503"/>
    </source>
</evidence>
<accession>A0ABQ8FI92</accession>
<comment type="caution">
    <text evidence="2">The sequence shown here is derived from an EMBL/GenBank/DDBJ whole genome shotgun (WGS) entry which is preliminary data.</text>
</comment>
<proteinExistence type="predicted"/>
<dbReference type="PANTHER" id="PTHR38698:SF1">
    <property type="entry name" value="FUNGAL PROTEIN"/>
    <property type="match status" value="1"/>
</dbReference>
<sequence length="546" mass="59090">MTDTLEDALTHVTPLAGATLLPELTSEIPSEPKSEPTSELTSEPTSEPTPEIPLELTSESIATTTTLNTIKRVHPDKDMEVTEPIVSNDPPVELHPELTADVATADQEQVATAVKDSTVALVVSPPDIATDVLTVKPPQTDDTRDFEVPKVSVPTADTDLLATIPTTPASHDILRTEMLETTDANLVIADSAQPVNQEDSLADEDDDFGDFDDFTAATPLPVMPTLSESTLPSTAIKPNPPTTTLQFTDALQAPLEEARISSIMESLQVTSSLSNPELTDMLDIIRRAWGTVDLSNHSSASITFPQCQSLTENDTGMSKLSPISIQKDRLWMLLANDTSTSVSSREAFRWHKSQIRTQFIGAVNGGLPRKQNDKSNVQPNQTGVENSLTGTPSASLRSGPSESQPPIASASSTTGPTSASMAASSGGEVSMISGFAKPPPNVYDQLDPREADLLEAKRLCDLSEDEIRRHSTEDIRELIKSLMDHHVKMQEQANHWLDSKEQLVMDAEMHNKMIASLVQYAQQQQVTPKVSTGTTKKKRFGALSLK</sequence>
<feature type="compositionally biased region" description="Low complexity" evidence="1">
    <location>
        <begin position="37"/>
        <end position="57"/>
    </location>
</feature>
<feature type="region of interest" description="Disordered" evidence="1">
    <location>
        <begin position="1"/>
        <end position="57"/>
    </location>
</feature>
<feature type="region of interest" description="Disordered" evidence="1">
    <location>
        <begin position="364"/>
        <end position="425"/>
    </location>
</feature>
<feature type="compositionally biased region" description="Polar residues" evidence="1">
    <location>
        <begin position="374"/>
        <end position="406"/>
    </location>
</feature>
<organism evidence="2 3">
    <name type="scientific">Batrachochytrium salamandrivorans</name>
    <dbReference type="NCBI Taxonomy" id="1357716"/>
    <lineage>
        <taxon>Eukaryota</taxon>
        <taxon>Fungi</taxon>
        <taxon>Fungi incertae sedis</taxon>
        <taxon>Chytridiomycota</taxon>
        <taxon>Chytridiomycota incertae sedis</taxon>
        <taxon>Chytridiomycetes</taxon>
        <taxon>Rhizophydiales</taxon>
        <taxon>Rhizophydiales incertae sedis</taxon>
        <taxon>Batrachochytrium</taxon>
    </lineage>
</organism>
<dbReference type="Proteomes" id="UP001648503">
    <property type="component" value="Unassembled WGS sequence"/>
</dbReference>
<evidence type="ECO:0000313" key="2">
    <source>
        <dbReference type="EMBL" id="KAH6598687.1"/>
    </source>
</evidence>
<evidence type="ECO:0000256" key="1">
    <source>
        <dbReference type="SAM" id="MobiDB-lite"/>
    </source>
</evidence>
<protein>
    <submittedName>
        <fullName evidence="2">Uncharacterized protein</fullName>
    </submittedName>
</protein>
<dbReference type="InterPro" id="IPR031355">
    <property type="entry name" value="YBL010C/LAA2-like"/>
</dbReference>